<gene>
    <name evidence="1" type="ORF">ACERK3_10470</name>
</gene>
<dbReference type="PANTHER" id="PTHR37816:SF3">
    <property type="entry name" value="MODULATES DNA TOPOLOGY"/>
    <property type="match status" value="1"/>
</dbReference>
<dbReference type="CDD" id="cd02019">
    <property type="entry name" value="NK"/>
    <property type="match status" value="1"/>
</dbReference>
<protein>
    <submittedName>
        <fullName evidence="1">DNA topology modulation protein</fullName>
    </submittedName>
</protein>
<proteinExistence type="predicted"/>
<name>A0ABV4U7J8_9BACT</name>
<comment type="caution">
    <text evidence="1">The sequence shown here is derived from an EMBL/GenBank/DDBJ whole genome shotgun (WGS) entry which is preliminary data.</text>
</comment>
<dbReference type="Proteomes" id="UP001575105">
    <property type="component" value="Unassembled WGS sequence"/>
</dbReference>
<dbReference type="Gene3D" id="3.40.50.300">
    <property type="entry name" value="P-loop containing nucleotide triphosphate hydrolases"/>
    <property type="match status" value="1"/>
</dbReference>
<dbReference type="InterPro" id="IPR052922">
    <property type="entry name" value="Cytidylate_Kinase-2"/>
</dbReference>
<accession>A0ABV4U7J8</accession>
<reference evidence="1 2" key="1">
    <citation type="submission" date="2024-08" db="EMBL/GenBank/DDBJ databases">
        <title>Whole-genome sequencing of halo(alkali)philic microorganisms from hypersaline lakes.</title>
        <authorList>
            <person name="Sorokin D.Y."/>
            <person name="Merkel A.Y."/>
            <person name="Messina E."/>
            <person name="Yakimov M."/>
        </authorList>
    </citation>
    <scope>NUCLEOTIDE SEQUENCE [LARGE SCALE GENOMIC DNA]</scope>
    <source>
        <strain evidence="1 2">AB-hyl4</strain>
    </source>
</reference>
<evidence type="ECO:0000313" key="1">
    <source>
        <dbReference type="EMBL" id="MFA9478721.1"/>
    </source>
</evidence>
<dbReference type="NCBIfam" id="NF005994">
    <property type="entry name" value="PRK08118.1"/>
    <property type="match status" value="1"/>
</dbReference>
<dbReference type="EMBL" id="JBGUBD010000005">
    <property type="protein sequence ID" value="MFA9478721.1"/>
    <property type="molecule type" value="Genomic_DNA"/>
</dbReference>
<evidence type="ECO:0000313" key="2">
    <source>
        <dbReference type="Proteomes" id="UP001575105"/>
    </source>
</evidence>
<sequence>MCPTGPMQRIAIIGCGGAGKSTLARELGQLLEIEVFHLDALHWQPGWVESEREEWADRQRQLVRRDRWIIDGNYGATLDIRLAAADTVIFLDMPRRVCLRRVIWRTLRHYGRTRPDMGEGCPERLPDPTFLKWIWNYRRTRRPRILQQLHRLASTNGEKTIIRLRSRADVKRFLHRLQRAQHVAAEER</sequence>
<organism evidence="1 2">
    <name type="scientific">Natronomicrosphaera hydrolytica</name>
    <dbReference type="NCBI Taxonomy" id="3242702"/>
    <lineage>
        <taxon>Bacteria</taxon>
        <taxon>Pseudomonadati</taxon>
        <taxon>Planctomycetota</taxon>
        <taxon>Phycisphaerae</taxon>
        <taxon>Phycisphaerales</taxon>
        <taxon>Phycisphaeraceae</taxon>
        <taxon>Natronomicrosphaera</taxon>
    </lineage>
</organism>
<dbReference type="PANTHER" id="PTHR37816">
    <property type="entry name" value="YALI0E33011P"/>
    <property type="match status" value="1"/>
</dbReference>
<dbReference type="RefSeq" id="WP_425345647.1">
    <property type="nucleotide sequence ID" value="NZ_JBGUBD010000005.1"/>
</dbReference>
<dbReference type="SUPFAM" id="SSF52540">
    <property type="entry name" value="P-loop containing nucleoside triphosphate hydrolases"/>
    <property type="match status" value="1"/>
</dbReference>
<dbReference type="InterPro" id="IPR027417">
    <property type="entry name" value="P-loop_NTPase"/>
</dbReference>
<keyword evidence="2" id="KW-1185">Reference proteome</keyword>